<keyword evidence="2" id="KW-1185">Reference proteome</keyword>
<reference evidence="1" key="1">
    <citation type="submission" date="2021-01" db="UniProtKB">
        <authorList>
            <consortium name="EnsemblMetazoa"/>
        </authorList>
    </citation>
    <scope>IDENTIFICATION</scope>
</reference>
<proteinExistence type="predicted"/>
<dbReference type="OrthoDB" id="6038262at2759"/>
<evidence type="ECO:0000313" key="2">
    <source>
        <dbReference type="Proteomes" id="UP000594262"/>
    </source>
</evidence>
<dbReference type="Proteomes" id="UP000594262">
    <property type="component" value="Unplaced"/>
</dbReference>
<organism evidence="1 2">
    <name type="scientific">Clytia hemisphaerica</name>
    <dbReference type="NCBI Taxonomy" id="252671"/>
    <lineage>
        <taxon>Eukaryota</taxon>
        <taxon>Metazoa</taxon>
        <taxon>Cnidaria</taxon>
        <taxon>Hydrozoa</taxon>
        <taxon>Hydroidolina</taxon>
        <taxon>Leptothecata</taxon>
        <taxon>Obeliida</taxon>
        <taxon>Clytiidae</taxon>
        <taxon>Clytia</taxon>
    </lineage>
</organism>
<dbReference type="EnsemblMetazoa" id="CLYHEMT024185.1">
    <property type="protein sequence ID" value="CLYHEMP024185.1"/>
    <property type="gene ID" value="CLYHEMG024185"/>
</dbReference>
<dbReference type="AlphaFoldDB" id="A0A7M5XLJ4"/>
<sequence length="395" mass="45496">MENTYFEKVHWVTRIKKIADTSKQRFVLRKKAAKADTSLQNLVILYNTFARVTVSFDDVIKGSFEWIAEFQHQIYPRGFTDIEKRCVLLSYLKKERCEEELNILKSEMRKYLRYYGNKCIDLEKEIDKLEGSEFLGKLILIRDGYLFAQKMLRQGLVLFKDFISDANVEEDEDDEFDENNVPEMILNDNEEEDDDVDENFEEMDKEAVEVIGRELINGSPYHLDVNVIKLPYHLSQGSLNGRNGSSACTTISVLVSYFMPTLLSHWCSTEIVECFVGCMEMGNVFHDTRLETAVDESLALLPAEIKASLSLSELDNTSFCELYNKIKDKSGERIIITGKGKSFCCIPQPDFIVVFDSHLHGNFGATVARVNQQDDFASWTFLNDDIMSIYYLSRT</sequence>
<evidence type="ECO:0000313" key="1">
    <source>
        <dbReference type="EnsemblMetazoa" id="CLYHEMP024185.1"/>
    </source>
</evidence>
<name>A0A7M5XLJ4_9CNID</name>
<protein>
    <submittedName>
        <fullName evidence="1">Uncharacterized protein</fullName>
    </submittedName>
</protein>
<accession>A0A7M5XLJ4</accession>